<protein>
    <submittedName>
        <fullName evidence="9">Heavy metal-associated isoprenylated plant protein 42-like</fullName>
    </submittedName>
</protein>
<feature type="domain" description="HMA" evidence="7">
    <location>
        <begin position="9"/>
        <end position="73"/>
    </location>
</feature>
<keyword evidence="1" id="KW-0488">Methylation</keyword>
<organism evidence="8 9">
    <name type="scientific">Cucurbita maxima</name>
    <name type="common">Pumpkin</name>
    <name type="synonym">Winter squash</name>
    <dbReference type="NCBI Taxonomy" id="3661"/>
    <lineage>
        <taxon>Eukaryota</taxon>
        <taxon>Viridiplantae</taxon>
        <taxon>Streptophyta</taxon>
        <taxon>Embryophyta</taxon>
        <taxon>Tracheophyta</taxon>
        <taxon>Spermatophyta</taxon>
        <taxon>Magnoliopsida</taxon>
        <taxon>eudicotyledons</taxon>
        <taxon>Gunneridae</taxon>
        <taxon>Pentapetalae</taxon>
        <taxon>rosids</taxon>
        <taxon>fabids</taxon>
        <taxon>Cucurbitales</taxon>
        <taxon>Cucurbitaceae</taxon>
        <taxon>Cucurbiteae</taxon>
        <taxon>Cucurbita</taxon>
    </lineage>
</organism>
<dbReference type="OrthoDB" id="1110082at2759"/>
<feature type="region of interest" description="Disordered" evidence="6">
    <location>
        <begin position="89"/>
        <end position="108"/>
    </location>
</feature>
<proteinExistence type="inferred from homology"/>
<keyword evidence="3" id="KW-0449">Lipoprotein</keyword>
<sequence length="226" mass="25632">MADDHAASSQICTIKMDINCCQKCPLKLERKLLKSNGVKSVTIDQDKGLVTIAGDIDPVVLLQKIKAMGKEAKLWFFQQESDCNEKTTERLKSGSNIEHGGTGSDSITENETHFDWHLATGMKEHDRGFQSLPTMSSDVNGCSYPRSLSPAMSSNVHAYSYPQSLPRLGNRPMWPYRQSVPRHRLTPHGYYLQPHPLPAYRHFQPWSPPRANPMVHYTDYADNYRL</sequence>
<evidence type="ECO:0000256" key="6">
    <source>
        <dbReference type="SAM" id="MobiDB-lite"/>
    </source>
</evidence>
<reference evidence="9" key="1">
    <citation type="submission" date="2025-08" db="UniProtKB">
        <authorList>
            <consortium name="RefSeq"/>
        </authorList>
    </citation>
    <scope>IDENTIFICATION</scope>
    <source>
        <tissue evidence="9">Young leaves</tissue>
    </source>
</reference>
<dbReference type="PROSITE" id="PS50846">
    <property type="entry name" value="HMA_2"/>
    <property type="match status" value="1"/>
</dbReference>
<name>A0A6J1JTW0_CUCMA</name>
<dbReference type="AlphaFoldDB" id="A0A6J1JTW0"/>
<evidence type="ECO:0000313" key="8">
    <source>
        <dbReference type="Proteomes" id="UP000504608"/>
    </source>
</evidence>
<evidence type="ECO:0000256" key="4">
    <source>
        <dbReference type="ARBA" id="ARBA00023289"/>
    </source>
</evidence>
<dbReference type="GO" id="GO:0046872">
    <property type="term" value="F:metal ion binding"/>
    <property type="evidence" value="ECO:0007669"/>
    <property type="project" value="UniProtKB-KW"/>
</dbReference>
<dbReference type="PANTHER" id="PTHR45868:SF74">
    <property type="entry name" value="HEAVY METAL-ASSOCIATED ISOPRENYLATED PLANT PROTEIN 33"/>
    <property type="match status" value="1"/>
</dbReference>
<keyword evidence="2" id="KW-0479">Metal-binding</keyword>
<keyword evidence="8" id="KW-1185">Reference proteome</keyword>
<keyword evidence="4" id="KW-0636">Prenylation</keyword>
<evidence type="ECO:0000259" key="7">
    <source>
        <dbReference type="PROSITE" id="PS50846"/>
    </source>
</evidence>
<evidence type="ECO:0000256" key="3">
    <source>
        <dbReference type="ARBA" id="ARBA00023288"/>
    </source>
</evidence>
<dbReference type="InterPro" id="IPR036163">
    <property type="entry name" value="HMA_dom_sf"/>
</dbReference>
<evidence type="ECO:0000256" key="1">
    <source>
        <dbReference type="ARBA" id="ARBA00022481"/>
    </source>
</evidence>
<dbReference type="Proteomes" id="UP000504608">
    <property type="component" value="Unplaced"/>
</dbReference>
<dbReference type="Gene3D" id="3.30.70.100">
    <property type="match status" value="1"/>
</dbReference>
<dbReference type="GeneID" id="111488840"/>
<dbReference type="KEGG" id="cmax:111488840"/>
<dbReference type="RefSeq" id="XP_022992551.1">
    <property type="nucleotide sequence ID" value="XM_023136783.1"/>
</dbReference>
<dbReference type="InterPro" id="IPR006121">
    <property type="entry name" value="HMA_dom"/>
</dbReference>
<evidence type="ECO:0000313" key="9">
    <source>
        <dbReference type="RefSeq" id="XP_022992551.1"/>
    </source>
</evidence>
<dbReference type="Pfam" id="PF00403">
    <property type="entry name" value="HMA"/>
    <property type="match status" value="1"/>
</dbReference>
<evidence type="ECO:0000256" key="5">
    <source>
        <dbReference type="ARBA" id="ARBA00024045"/>
    </source>
</evidence>
<accession>A0A6J1JTW0</accession>
<evidence type="ECO:0000256" key="2">
    <source>
        <dbReference type="ARBA" id="ARBA00022723"/>
    </source>
</evidence>
<dbReference type="SUPFAM" id="SSF55008">
    <property type="entry name" value="HMA, heavy metal-associated domain"/>
    <property type="match status" value="1"/>
</dbReference>
<comment type="similarity">
    <text evidence="5">Belongs to the HIPP family.</text>
</comment>
<dbReference type="PANTHER" id="PTHR45868">
    <property type="entry name" value="HEAVY METAL-ASSOCIATED ISOPRENYLATED PLANT PROTEIN 33-RELATED"/>
    <property type="match status" value="1"/>
</dbReference>
<gene>
    <name evidence="9" type="primary">LOC111488840</name>
</gene>